<dbReference type="GO" id="GO:0008270">
    <property type="term" value="F:zinc ion binding"/>
    <property type="evidence" value="ECO:0007669"/>
    <property type="project" value="UniProtKB-KW"/>
</dbReference>
<gene>
    <name evidence="6" type="ORF">FOMPIDRAFT_1024523</name>
</gene>
<dbReference type="Proteomes" id="UP000015241">
    <property type="component" value="Unassembled WGS sequence"/>
</dbReference>
<accession>S8E602</accession>
<evidence type="ECO:0000256" key="2">
    <source>
        <dbReference type="ARBA" id="ARBA00022771"/>
    </source>
</evidence>
<dbReference type="InParanoid" id="S8E602"/>
<keyword evidence="2 4" id="KW-0863">Zinc-finger</keyword>
<dbReference type="eggNOG" id="ENOG502S8AN">
    <property type="taxonomic scope" value="Eukaryota"/>
</dbReference>
<dbReference type="OrthoDB" id="4851849at2759"/>
<protein>
    <recommendedName>
        <fullName evidence="5">MYND-type domain-containing protein</fullName>
    </recommendedName>
</protein>
<evidence type="ECO:0000256" key="1">
    <source>
        <dbReference type="ARBA" id="ARBA00022723"/>
    </source>
</evidence>
<keyword evidence="7" id="KW-1185">Reference proteome</keyword>
<evidence type="ECO:0000256" key="4">
    <source>
        <dbReference type="PROSITE-ProRule" id="PRU00134"/>
    </source>
</evidence>
<dbReference type="STRING" id="743788.S8E602"/>
<dbReference type="EMBL" id="KE504162">
    <property type="protein sequence ID" value="EPS98793.1"/>
    <property type="molecule type" value="Genomic_DNA"/>
</dbReference>
<organism evidence="6 7">
    <name type="scientific">Fomitopsis schrenkii</name>
    <name type="common">Brown rot fungus</name>
    <dbReference type="NCBI Taxonomy" id="2126942"/>
    <lineage>
        <taxon>Eukaryota</taxon>
        <taxon>Fungi</taxon>
        <taxon>Dikarya</taxon>
        <taxon>Basidiomycota</taxon>
        <taxon>Agaricomycotina</taxon>
        <taxon>Agaricomycetes</taxon>
        <taxon>Polyporales</taxon>
        <taxon>Fomitopsis</taxon>
    </lineage>
</organism>
<dbReference type="HOGENOM" id="CLU_041565_1_0_1"/>
<evidence type="ECO:0000256" key="3">
    <source>
        <dbReference type="ARBA" id="ARBA00022833"/>
    </source>
</evidence>
<dbReference type="InterPro" id="IPR002893">
    <property type="entry name" value="Znf_MYND"/>
</dbReference>
<dbReference type="AlphaFoldDB" id="S8E602"/>
<evidence type="ECO:0000313" key="6">
    <source>
        <dbReference type="EMBL" id="EPS98793.1"/>
    </source>
</evidence>
<dbReference type="PROSITE" id="PS50865">
    <property type="entry name" value="ZF_MYND_2"/>
    <property type="match status" value="1"/>
</dbReference>
<sequence length="397" mass="46481">MVAHCAKCPKRVTHRCKACRVTTAHYCSKECQRLDWPEHKWECDSKASSQPDEADKLVRAAHRLCLPHAMVQLEEFGFVRAAMVDNISELFGFWVDFITSLEVSSRSIRNWRRDGVLASSIDVGYQNTGRKRRESEGYQWFQEHAWIIDPSHGVPRSLINAPRARETAFRQWLGYPDAMFRNIRTVMKTWPRTKVACYEMCEHIFNHWALLPPSGLWQDFGFCVCRHYREEKLLEDIYKRVFELHTFEEFWTACDKGSLMTLLEPILSAYGWRIRRHAELQDVLRYPPMSDKTTPVWTLKGFLMSDYEGVIRNAPSESIWAEFGFPNARSLADIMELRRLYRTLLFDKRVRPLELQNAATNGDLYDFCESILGFRKAQRELFGRLLGRDVEAIASSF</sequence>
<evidence type="ECO:0000313" key="7">
    <source>
        <dbReference type="Proteomes" id="UP000015241"/>
    </source>
</evidence>
<proteinExistence type="predicted"/>
<keyword evidence="3" id="KW-0862">Zinc</keyword>
<reference evidence="6 7" key="1">
    <citation type="journal article" date="2012" name="Science">
        <title>The Paleozoic origin of enzymatic lignin decomposition reconstructed from 31 fungal genomes.</title>
        <authorList>
            <person name="Floudas D."/>
            <person name="Binder M."/>
            <person name="Riley R."/>
            <person name="Barry K."/>
            <person name="Blanchette R.A."/>
            <person name="Henrissat B."/>
            <person name="Martinez A.T."/>
            <person name="Otillar R."/>
            <person name="Spatafora J.W."/>
            <person name="Yadav J.S."/>
            <person name="Aerts A."/>
            <person name="Benoit I."/>
            <person name="Boyd A."/>
            <person name="Carlson A."/>
            <person name="Copeland A."/>
            <person name="Coutinho P.M."/>
            <person name="de Vries R.P."/>
            <person name="Ferreira P."/>
            <person name="Findley K."/>
            <person name="Foster B."/>
            <person name="Gaskell J."/>
            <person name="Glotzer D."/>
            <person name="Gorecki P."/>
            <person name="Heitman J."/>
            <person name="Hesse C."/>
            <person name="Hori C."/>
            <person name="Igarashi K."/>
            <person name="Jurgens J.A."/>
            <person name="Kallen N."/>
            <person name="Kersten P."/>
            <person name="Kohler A."/>
            <person name="Kuees U."/>
            <person name="Kumar T.K.A."/>
            <person name="Kuo A."/>
            <person name="LaButti K."/>
            <person name="Larrondo L.F."/>
            <person name="Lindquist E."/>
            <person name="Ling A."/>
            <person name="Lombard V."/>
            <person name="Lucas S."/>
            <person name="Lundell T."/>
            <person name="Martin R."/>
            <person name="McLaughlin D.J."/>
            <person name="Morgenstern I."/>
            <person name="Morin E."/>
            <person name="Murat C."/>
            <person name="Nagy L.G."/>
            <person name="Nolan M."/>
            <person name="Ohm R.A."/>
            <person name="Patyshakuliyeva A."/>
            <person name="Rokas A."/>
            <person name="Ruiz-Duenas F.J."/>
            <person name="Sabat G."/>
            <person name="Salamov A."/>
            <person name="Samejima M."/>
            <person name="Schmutz J."/>
            <person name="Slot J.C."/>
            <person name="St John F."/>
            <person name="Stenlid J."/>
            <person name="Sun H."/>
            <person name="Sun S."/>
            <person name="Syed K."/>
            <person name="Tsang A."/>
            <person name="Wiebenga A."/>
            <person name="Young D."/>
            <person name="Pisabarro A."/>
            <person name="Eastwood D.C."/>
            <person name="Martin F."/>
            <person name="Cullen D."/>
            <person name="Grigoriev I.V."/>
            <person name="Hibbett D.S."/>
        </authorList>
    </citation>
    <scope>NUCLEOTIDE SEQUENCE</scope>
    <source>
        <strain evidence="7">FP-58527</strain>
    </source>
</reference>
<keyword evidence="1" id="KW-0479">Metal-binding</keyword>
<name>S8E602_FOMSC</name>
<dbReference type="Gene3D" id="6.10.140.2220">
    <property type="match status" value="1"/>
</dbReference>
<evidence type="ECO:0000259" key="5">
    <source>
        <dbReference type="PROSITE" id="PS50865"/>
    </source>
</evidence>
<dbReference type="SUPFAM" id="SSF144232">
    <property type="entry name" value="HIT/MYND zinc finger-like"/>
    <property type="match status" value="1"/>
</dbReference>
<dbReference type="Pfam" id="PF01753">
    <property type="entry name" value="zf-MYND"/>
    <property type="match status" value="1"/>
</dbReference>
<feature type="domain" description="MYND-type" evidence="5">
    <location>
        <begin position="5"/>
        <end position="43"/>
    </location>
</feature>